<comment type="caution">
    <text evidence="1">The sequence shown here is derived from an EMBL/GenBank/DDBJ whole genome shotgun (WGS) entry which is preliminary data.</text>
</comment>
<dbReference type="Proteomes" id="UP000616151">
    <property type="component" value="Unassembled WGS sequence"/>
</dbReference>
<organism evidence="1 2">
    <name type="scientific">Taklimakanibacter albus</name>
    <dbReference type="NCBI Taxonomy" id="2800327"/>
    <lineage>
        <taxon>Bacteria</taxon>
        <taxon>Pseudomonadati</taxon>
        <taxon>Pseudomonadota</taxon>
        <taxon>Alphaproteobacteria</taxon>
        <taxon>Hyphomicrobiales</taxon>
        <taxon>Aestuariivirgaceae</taxon>
        <taxon>Taklimakanibacter</taxon>
    </lineage>
</organism>
<keyword evidence="2" id="KW-1185">Reference proteome</keyword>
<evidence type="ECO:0000313" key="2">
    <source>
        <dbReference type="Proteomes" id="UP000616151"/>
    </source>
</evidence>
<reference evidence="1" key="1">
    <citation type="submission" date="2021-01" db="EMBL/GenBank/DDBJ databases">
        <authorList>
            <person name="Sun Q."/>
        </authorList>
    </citation>
    <scope>NUCLEOTIDE SEQUENCE</scope>
    <source>
        <strain evidence="1">YIM B02566</strain>
    </source>
</reference>
<proteinExistence type="predicted"/>
<dbReference type="EMBL" id="JAENHL010000006">
    <property type="protein sequence ID" value="MBK1866381.1"/>
    <property type="molecule type" value="Genomic_DNA"/>
</dbReference>
<name>A0ACC5R136_9HYPH</name>
<evidence type="ECO:0000313" key="1">
    <source>
        <dbReference type="EMBL" id="MBK1866381.1"/>
    </source>
</evidence>
<protein>
    <submittedName>
        <fullName evidence="1">Uncharacterized protein</fullName>
    </submittedName>
</protein>
<gene>
    <name evidence="1" type="ORF">JHL16_08470</name>
</gene>
<sequence length="136" mass="14772">MADEAMENPSDAANVDPGYNHFLAHAHGLQVIQNWINAPIDAERKRVLADALYQGRADLLATQPGNALDCLITLFFALEAASAIADLPESALTKDRIQHLTTEIKNGITQAHNFLAPHAGFAWEELGLTLEGATWN</sequence>
<accession>A0ACC5R136</accession>